<sequence length="164" mass="18555">MKKFDKIIFVAKSGNCRAPMAMELLKEQKLDHPAQIEARGIVVLFPEPLNQKAEAVMIGNGIKLENYMTQQLLEEDFAENTLILAMDSNIRDKLFTMFPDAVNVYVLTDVTGDELEIMDPYGGELVTYGICFETLVRTIRKLAAVLNDGSFFEEEKGKVSRDER</sequence>
<evidence type="ECO:0000313" key="2">
    <source>
        <dbReference type="EMBL" id="HIZ07793.1"/>
    </source>
</evidence>
<dbReference type="InterPro" id="IPR050438">
    <property type="entry name" value="LMW_PTPase"/>
</dbReference>
<organism evidence="2 3">
    <name type="scientific">Candidatus Eubacterium avistercoris</name>
    <dbReference type="NCBI Taxonomy" id="2838567"/>
    <lineage>
        <taxon>Bacteria</taxon>
        <taxon>Bacillati</taxon>
        <taxon>Bacillota</taxon>
        <taxon>Clostridia</taxon>
        <taxon>Eubacteriales</taxon>
        <taxon>Eubacteriaceae</taxon>
        <taxon>Eubacterium</taxon>
    </lineage>
</organism>
<reference evidence="2" key="1">
    <citation type="journal article" date="2021" name="PeerJ">
        <title>Extensive microbial diversity within the chicken gut microbiome revealed by metagenomics and culture.</title>
        <authorList>
            <person name="Gilroy R."/>
            <person name="Ravi A."/>
            <person name="Getino M."/>
            <person name="Pursley I."/>
            <person name="Horton D.L."/>
            <person name="Alikhan N.F."/>
            <person name="Baker D."/>
            <person name="Gharbi K."/>
            <person name="Hall N."/>
            <person name="Watson M."/>
            <person name="Adriaenssens E.M."/>
            <person name="Foster-Nyarko E."/>
            <person name="Jarju S."/>
            <person name="Secka A."/>
            <person name="Antonio M."/>
            <person name="Oren A."/>
            <person name="Chaudhuri R.R."/>
            <person name="La Ragione R."/>
            <person name="Hildebrand F."/>
            <person name="Pallen M.J."/>
        </authorList>
    </citation>
    <scope>NUCLEOTIDE SEQUENCE</scope>
    <source>
        <strain evidence="2">CHK192-9172</strain>
    </source>
</reference>
<dbReference type="EMBL" id="DXCH01000211">
    <property type="protein sequence ID" value="HIZ07793.1"/>
    <property type="molecule type" value="Genomic_DNA"/>
</dbReference>
<dbReference type="InterPro" id="IPR023485">
    <property type="entry name" value="Ptyr_pPase"/>
</dbReference>
<dbReference type="PANTHER" id="PTHR11717">
    <property type="entry name" value="LOW MOLECULAR WEIGHT PROTEIN TYROSINE PHOSPHATASE"/>
    <property type="match status" value="1"/>
</dbReference>
<dbReference type="SUPFAM" id="SSF52788">
    <property type="entry name" value="Phosphotyrosine protein phosphatases I"/>
    <property type="match status" value="1"/>
</dbReference>
<dbReference type="Pfam" id="PF01451">
    <property type="entry name" value="LMWPc"/>
    <property type="match status" value="1"/>
</dbReference>
<dbReference type="PANTHER" id="PTHR11717:SF31">
    <property type="entry name" value="LOW MOLECULAR WEIGHT PROTEIN-TYROSINE-PHOSPHATASE ETP-RELATED"/>
    <property type="match status" value="1"/>
</dbReference>
<reference evidence="2" key="2">
    <citation type="submission" date="2021-04" db="EMBL/GenBank/DDBJ databases">
        <authorList>
            <person name="Gilroy R."/>
        </authorList>
    </citation>
    <scope>NUCLEOTIDE SEQUENCE</scope>
    <source>
        <strain evidence="2">CHK192-9172</strain>
    </source>
</reference>
<evidence type="ECO:0000313" key="3">
    <source>
        <dbReference type="Proteomes" id="UP000824024"/>
    </source>
</evidence>
<dbReference type="AlphaFoldDB" id="A0A9D2D3C5"/>
<feature type="domain" description="Phosphotyrosine protein phosphatase I" evidence="1">
    <location>
        <begin position="5"/>
        <end position="145"/>
    </location>
</feature>
<dbReference type="SMART" id="SM00226">
    <property type="entry name" value="LMWPc"/>
    <property type="match status" value="1"/>
</dbReference>
<comment type="caution">
    <text evidence="2">The sequence shown here is derived from an EMBL/GenBank/DDBJ whole genome shotgun (WGS) entry which is preliminary data.</text>
</comment>
<accession>A0A9D2D3C5</accession>
<dbReference type="Proteomes" id="UP000824024">
    <property type="component" value="Unassembled WGS sequence"/>
</dbReference>
<proteinExistence type="predicted"/>
<dbReference type="InterPro" id="IPR036196">
    <property type="entry name" value="Ptyr_pPase_sf"/>
</dbReference>
<name>A0A9D2D3C5_9FIRM</name>
<gene>
    <name evidence="2" type="ORF">IAA08_07660</name>
</gene>
<evidence type="ECO:0000259" key="1">
    <source>
        <dbReference type="SMART" id="SM00226"/>
    </source>
</evidence>
<dbReference type="Gene3D" id="3.40.50.2300">
    <property type="match status" value="1"/>
</dbReference>
<protein>
    <submittedName>
        <fullName evidence="2">Phosphotyrosine protein phosphatase</fullName>
    </submittedName>
</protein>
<dbReference type="GO" id="GO:0004725">
    <property type="term" value="F:protein tyrosine phosphatase activity"/>
    <property type="evidence" value="ECO:0007669"/>
    <property type="project" value="TreeGrafter"/>
</dbReference>